<comment type="caution">
    <text evidence="3">The sequence shown here is derived from an EMBL/GenBank/DDBJ whole genome shotgun (WGS) entry which is preliminary data.</text>
</comment>
<reference evidence="3" key="1">
    <citation type="submission" date="2021-01" db="EMBL/GenBank/DDBJ databases">
        <title>Whole genome shotgun sequence of Actinoplanes cyaneus NBRC 14990.</title>
        <authorList>
            <person name="Komaki H."/>
            <person name="Tamura T."/>
        </authorList>
    </citation>
    <scope>NUCLEOTIDE SEQUENCE</scope>
    <source>
        <strain evidence="3">NBRC 14990</strain>
    </source>
</reference>
<dbReference type="Proteomes" id="UP000619479">
    <property type="component" value="Unassembled WGS sequence"/>
</dbReference>
<keyword evidence="2" id="KW-0812">Transmembrane</keyword>
<evidence type="ECO:0000256" key="1">
    <source>
        <dbReference type="SAM" id="MobiDB-lite"/>
    </source>
</evidence>
<accession>A0A919M0M2</accession>
<evidence type="ECO:0000313" key="3">
    <source>
        <dbReference type="EMBL" id="GID65270.1"/>
    </source>
</evidence>
<dbReference type="RefSeq" id="WP_203741219.1">
    <property type="nucleotide sequence ID" value="NZ_BAAAUC010000018.1"/>
</dbReference>
<evidence type="ECO:0000313" key="4">
    <source>
        <dbReference type="Proteomes" id="UP000619479"/>
    </source>
</evidence>
<dbReference type="AlphaFoldDB" id="A0A919M0M2"/>
<feature type="compositionally biased region" description="Pro residues" evidence="1">
    <location>
        <begin position="13"/>
        <end position="26"/>
    </location>
</feature>
<keyword evidence="4" id="KW-1185">Reference proteome</keyword>
<evidence type="ECO:0000256" key="2">
    <source>
        <dbReference type="SAM" id="Phobius"/>
    </source>
</evidence>
<keyword evidence="2" id="KW-1133">Transmembrane helix</keyword>
<feature type="compositionally biased region" description="Low complexity" evidence="1">
    <location>
        <begin position="96"/>
        <end position="106"/>
    </location>
</feature>
<protein>
    <submittedName>
        <fullName evidence="3">Uncharacterized protein</fullName>
    </submittedName>
</protein>
<organism evidence="3 4">
    <name type="scientific">Actinoplanes cyaneus</name>
    <dbReference type="NCBI Taxonomy" id="52696"/>
    <lineage>
        <taxon>Bacteria</taxon>
        <taxon>Bacillati</taxon>
        <taxon>Actinomycetota</taxon>
        <taxon>Actinomycetes</taxon>
        <taxon>Micromonosporales</taxon>
        <taxon>Micromonosporaceae</taxon>
        <taxon>Actinoplanes</taxon>
    </lineage>
</organism>
<feature type="region of interest" description="Disordered" evidence="1">
    <location>
        <begin position="1"/>
        <end position="30"/>
    </location>
</feature>
<sequence>MNSWTGEDGTAPARPPGDLPRPPGDLPRPHAERYLLEADSLRRRQLRAALLHGSRQSWRERRRIWPAVVAGVGAVAIVVAAIAVYGAFQKQKRINDQQQQRNNPRPAVTTPASPAGR</sequence>
<proteinExistence type="predicted"/>
<dbReference type="EMBL" id="BOMH01000022">
    <property type="protein sequence ID" value="GID65270.1"/>
    <property type="molecule type" value="Genomic_DNA"/>
</dbReference>
<keyword evidence="2" id="KW-0472">Membrane</keyword>
<name>A0A919M0M2_9ACTN</name>
<feature type="region of interest" description="Disordered" evidence="1">
    <location>
        <begin position="92"/>
        <end position="117"/>
    </location>
</feature>
<gene>
    <name evidence="3" type="ORF">Acy02nite_31510</name>
</gene>
<feature type="transmembrane region" description="Helical" evidence="2">
    <location>
        <begin position="64"/>
        <end position="88"/>
    </location>
</feature>